<feature type="region of interest" description="Disordered" evidence="4">
    <location>
        <begin position="731"/>
        <end position="753"/>
    </location>
</feature>
<proteinExistence type="predicted"/>
<dbReference type="AlphaFoldDB" id="A0A3M7FY49"/>
<feature type="region of interest" description="Disordered" evidence="4">
    <location>
        <begin position="107"/>
        <end position="183"/>
    </location>
</feature>
<protein>
    <recommendedName>
        <fullName evidence="5">Zn(2)-C6 fungal-type domain-containing protein</fullName>
    </recommendedName>
</protein>
<dbReference type="VEuPathDB" id="FungiDB:BTJ68_15068"/>
<feature type="region of interest" description="Disordered" evidence="4">
    <location>
        <begin position="803"/>
        <end position="829"/>
    </location>
</feature>
<dbReference type="PROSITE" id="PS50048">
    <property type="entry name" value="ZN2_CY6_FUNGAL_2"/>
    <property type="match status" value="1"/>
</dbReference>
<evidence type="ECO:0000256" key="3">
    <source>
        <dbReference type="ARBA" id="ARBA00023242"/>
    </source>
</evidence>
<sequence length="1081" mass="118521">MSTTTDSNTSPASISALNTNLATGTSHGNEGNNAIHLKQKRARSQLSCTPCRHGKLKCNREKPACDQCGKRNRSEQCVYVPPPVKSRQPQNVKGRIRQLEELVVGLMGSQQQQQQQQQQQHRAGGSRKQSSSTSGLAEASKNHGSVHQGDSALFSEPTPPSDSDIGSNAANAGPQDWQAASRGETSPLFQDDLVDAAITPFGQMKVSKNEISYVGGNHWNAILNSISELKQELGEDRESNEDEEGDDDGEGAVSPAQVRPDSHVPWSHGYSAESASPPDFRGQTQSSVGMGFIFESAGAVTKEQLIAAIPEKRTADRLLSLWFNSPDPFKPIIHAPTFQEEYKRFWREPQSTPTMWLGLLFSILSLAASFGLRDSDPSSPRTKQVLADVTRYHSMAASAAVLADFTKPKAHTIETLILYTAGLRSDNAFMNVWLSIGLIIRLALRMGYHRDGKHYPNISPFNCEMRRRTWAIISMIDVLISFQLGLPSMVKTIQSDAEPPSNLLDRDFRPDCCALPPGRGIDELTPSSYTRAKLRIVKVFADAAELSHATVPPAYDEMMKLDRELEEAKAAVPPSLQMPEDSTAIITDPPEQLMCRFNLDLLYLKTKTVLHRRYMLVPYEKLSPSEQEFGIGASRRLCTECALRVLQHHHTIYTASQVGGQLESVKWYMGSISTHDFLLAAMIICLELSKQMSDPVFGRHPETMLACPRRGAMMEALEQSQKIWSEAAASKRRVNANGQGGTTFGRDPTKKSTSLFDDTEKAARALGLMLEKVKKQFGARGYRQGEQMVSGCVGGIGPALRDHEAAQRSRLNSSTNAGQQLNDASGVQSTGQQAASSLMRTPDIASWNSTGNFTGFQARSPPLQGKAAFPSDIPIDGDTTFAGNAADTFQLDGLLEGDQMQRQQQAMDFSTIGSMLDFENSDLNWEMWDNEITGVQPNTDHSGNEWPLGQPDESHFPFGNPTDGQIRSVVAGNALMPNGTGPLPMGPMTELTESGYLPDPLCDDMEMNDLVATGGNANAPGMEDVTFDLGHFDYNKSGAYPVSQTDWEDFRRRNGTTSTDQGVLLRDTTVIFSRKSQTLEV</sequence>
<dbReference type="EMBL" id="QWIR01000018">
    <property type="protein sequence ID" value="RMY93808.1"/>
    <property type="molecule type" value="Genomic_DNA"/>
</dbReference>
<dbReference type="GO" id="GO:0008270">
    <property type="term" value="F:zinc ion binding"/>
    <property type="evidence" value="ECO:0007669"/>
    <property type="project" value="InterPro"/>
</dbReference>
<dbReference type="PROSITE" id="PS00463">
    <property type="entry name" value="ZN2_CY6_FUNGAL_1"/>
    <property type="match status" value="1"/>
</dbReference>
<keyword evidence="3" id="KW-0539">Nucleus</keyword>
<dbReference type="PANTHER" id="PTHR31001:SF49">
    <property type="entry name" value="ZN(II)2CYS6 TRANSCRIPTION FACTOR (EUROFUNG)"/>
    <property type="match status" value="1"/>
</dbReference>
<evidence type="ECO:0000256" key="1">
    <source>
        <dbReference type="ARBA" id="ARBA00004123"/>
    </source>
</evidence>
<gene>
    <name evidence="6" type="ORF">D0861_01705</name>
</gene>
<dbReference type="SMART" id="SM00066">
    <property type="entry name" value="GAL4"/>
    <property type="match status" value="1"/>
</dbReference>
<dbReference type="Gene3D" id="4.10.240.10">
    <property type="entry name" value="Zn(2)-C6 fungal-type DNA-binding domain"/>
    <property type="match status" value="1"/>
</dbReference>
<evidence type="ECO:0000313" key="6">
    <source>
        <dbReference type="EMBL" id="RMY93808.1"/>
    </source>
</evidence>
<feature type="compositionally biased region" description="Polar residues" evidence="4">
    <location>
        <begin position="809"/>
        <end position="829"/>
    </location>
</feature>
<dbReference type="OrthoDB" id="9996127at2759"/>
<feature type="compositionally biased region" description="Acidic residues" evidence="4">
    <location>
        <begin position="238"/>
        <end position="250"/>
    </location>
</feature>
<dbReference type="GO" id="GO:0006351">
    <property type="term" value="P:DNA-templated transcription"/>
    <property type="evidence" value="ECO:0007669"/>
    <property type="project" value="InterPro"/>
</dbReference>
<organism evidence="6 7">
    <name type="scientific">Hortaea werneckii</name>
    <name type="common">Black yeast</name>
    <name type="synonym">Cladosporium werneckii</name>
    <dbReference type="NCBI Taxonomy" id="91943"/>
    <lineage>
        <taxon>Eukaryota</taxon>
        <taxon>Fungi</taxon>
        <taxon>Dikarya</taxon>
        <taxon>Ascomycota</taxon>
        <taxon>Pezizomycotina</taxon>
        <taxon>Dothideomycetes</taxon>
        <taxon>Dothideomycetidae</taxon>
        <taxon>Mycosphaerellales</taxon>
        <taxon>Teratosphaeriaceae</taxon>
        <taxon>Hortaea</taxon>
    </lineage>
</organism>
<dbReference type="Pfam" id="PF04082">
    <property type="entry name" value="Fungal_trans"/>
    <property type="match status" value="1"/>
</dbReference>
<evidence type="ECO:0000259" key="5">
    <source>
        <dbReference type="PROSITE" id="PS50048"/>
    </source>
</evidence>
<feature type="compositionally biased region" description="Low complexity" evidence="4">
    <location>
        <begin position="110"/>
        <end position="120"/>
    </location>
</feature>
<feature type="region of interest" description="Disordered" evidence="4">
    <location>
        <begin position="1"/>
        <end position="32"/>
    </location>
</feature>
<dbReference type="Pfam" id="PF00172">
    <property type="entry name" value="Zn_clus"/>
    <property type="match status" value="1"/>
</dbReference>
<evidence type="ECO:0000256" key="2">
    <source>
        <dbReference type="ARBA" id="ARBA00022723"/>
    </source>
</evidence>
<dbReference type="SUPFAM" id="SSF57701">
    <property type="entry name" value="Zn2/Cys6 DNA-binding domain"/>
    <property type="match status" value="1"/>
</dbReference>
<accession>A0A3M7FY49</accession>
<comment type="caution">
    <text evidence="6">The sequence shown here is derived from an EMBL/GenBank/DDBJ whole genome shotgun (WGS) entry which is preliminary data.</text>
</comment>
<dbReference type="GO" id="GO:0000981">
    <property type="term" value="F:DNA-binding transcription factor activity, RNA polymerase II-specific"/>
    <property type="evidence" value="ECO:0007669"/>
    <property type="project" value="InterPro"/>
</dbReference>
<feature type="region of interest" description="Disordered" evidence="4">
    <location>
        <begin position="231"/>
        <end position="283"/>
    </location>
</feature>
<dbReference type="GO" id="GO:0003677">
    <property type="term" value="F:DNA binding"/>
    <property type="evidence" value="ECO:0007669"/>
    <property type="project" value="InterPro"/>
</dbReference>
<dbReference type="CDD" id="cd00067">
    <property type="entry name" value="GAL4"/>
    <property type="match status" value="1"/>
</dbReference>
<dbReference type="CDD" id="cd12148">
    <property type="entry name" value="fungal_TF_MHR"/>
    <property type="match status" value="1"/>
</dbReference>
<comment type="subcellular location">
    <subcellularLocation>
        <location evidence="1">Nucleus</location>
    </subcellularLocation>
</comment>
<feature type="domain" description="Zn(2)-C6 fungal-type" evidence="5">
    <location>
        <begin position="47"/>
        <end position="79"/>
    </location>
</feature>
<dbReference type="InterPro" id="IPR007219">
    <property type="entry name" value="XnlR_reg_dom"/>
</dbReference>
<keyword evidence="2" id="KW-0479">Metal-binding</keyword>
<evidence type="ECO:0000313" key="7">
    <source>
        <dbReference type="Proteomes" id="UP000268823"/>
    </source>
</evidence>
<dbReference type="Proteomes" id="UP000268823">
    <property type="component" value="Unassembled WGS sequence"/>
</dbReference>
<name>A0A3M7FY49_HORWE</name>
<dbReference type="GO" id="GO:0005634">
    <property type="term" value="C:nucleus"/>
    <property type="evidence" value="ECO:0007669"/>
    <property type="project" value="UniProtKB-SubCell"/>
</dbReference>
<reference evidence="6 7" key="1">
    <citation type="journal article" date="2018" name="BMC Genomics">
        <title>Genomic evidence for intraspecific hybridization in a clonal and extremely halotolerant yeast.</title>
        <authorList>
            <person name="Gostincar C."/>
            <person name="Stajich J.E."/>
            <person name="Zupancic J."/>
            <person name="Zalar P."/>
            <person name="Gunde-Cimerman N."/>
        </authorList>
    </citation>
    <scope>NUCLEOTIDE SEQUENCE [LARGE SCALE GENOMIC DNA]</scope>
    <source>
        <strain evidence="6 7">EXF-2788</strain>
    </source>
</reference>
<dbReference type="InterPro" id="IPR036864">
    <property type="entry name" value="Zn2-C6_fun-type_DNA-bd_sf"/>
</dbReference>
<dbReference type="PANTHER" id="PTHR31001">
    <property type="entry name" value="UNCHARACTERIZED TRANSCRIPTIONAL REGULATORY PROTEIN"/>
    <property type="match status" value="1"/>
</dbReference>
<dbReference type="InterPro" id="IPR050613">
    <property type="entry name" value="Sec_Metabolite_Reg"/>
</dbReference>
<dbReference type="InterPro" id="IPR001138">
    <property type="entry name" value="Zn2Cys6_DnaBD"/>
</dbReference>
<evidence type="ECO:0000256" key="4">
    <source>
        <dbReference type="SAM" id="MobiDB-lite"/>
    </source>
</evidence>
<dbReference type="SMART" id="SM00906">
    <property type="entry name" value="Fungal_trans"/>
    <property type="match status" value="1"/>
</dbReference>